<dbReference type="GO" id="GO:0016491">
    <property type="term" value="F:oxidoreductase activity"/>
    <property type="evidence" value="ECO:0007669"/>
    <property type="project" value="TreeGrafter"/>
</dbReference>
<organism evidence="1 2">
    <name type="scientific">Pristionchus entomophagus</name>
    <dbReference type="NCBI Taxonomy" id="358040"/>
    <lineage>
        <taxon>Eukaryota</taxon>
        <taxon>Metazoa</taxon>
        <taxon>Ecdysozoa</taxon>
        <taxon>Nematoda</taxon>
        <taxon>Chromadorea</taxon>
        <taxon>Rhabditida</taxon>
        <taxon>Rhabditina</taxon>
        <taxon>Diplogasteromorpha</taxon>
        <taxon>Diplogasteroidea</taxon>
        <taxon>Neodiplogasteridae</taxon>
        <taxon>Pristionchus</taxon>
    </lineage>
</organism>
<feature type="non-terminal residue" evidence="1">
    <location>
        <position position="78"/>
    </location>
</feature>
<dbReference type="SUPFAM" id="SSF51735">
    <property type="entry name" value="NAD(P)-binding Rossmann-fold domains"/>
    <property type="match status" value="1"/>
</dbReference>
<gene>
    <name evidence="1" type="ORF">PENTCL1PPCAC_1220</name>
</gene>
<evidence type="ECO:0000313" key="2">
    <source>
        <dbReference type="Proteomes" id="UP001432027"/>
    </source>
</evidence>
<evidence type="ECO:0000313" key="1">
    <source>
        <dbReference type="EMBL" id="GMS79045.1"/>
    </source>
</evidence>
<dbReference type="AlphaFoldDB" id="A0AAV5SA08"/>
<dbReference type="GO" id="GO:0005737">
    <property type="term" value="C:cytoplasm"/>
    <property type="evidence" value="ECO:0007669"/>
    <property type="project" value="TreeGrafter"/>
</dbReference>
<name>A0AAV5SA08_9BILA</name>
<comment type="caution">
    <text evidence="1">The sequence shown here is derived from an EMBL/GenBank/DDBJ whole genome shotgun (WGS) entry which is preliminary data.</text>
</comment>
<accession>A0AAV5SA08</accession>
<dbReference type="PANTHER" id="PTHR43544:SF35">
    <property type="entry name" value="C-FACTOR-RELATED"/>
    <property type="match status" value="1"/>
</dbReference>
<keyword evidence="2" id="KW-1185">Reference proteome</keyword>
<dbReference type="EMBL" id="BTSX01000001">
    <property type="protein sequence ID" value="GMS79045.1"/>
    <property type="molecule type" value="Genomic_DNA"/>
</dbReference>
<dbReference type="Proteomes" id="UP001432027">
    <property type="component" value="Unassembled WGS sequence"/>
</dbReference>
<evidence type="ECO:0008006" key="3">
    <source>
        <dbReference type="Google" id="ProtNLM"/>
    </source>
</evidence>
<sequence>WSALEPLLPSALSTVVPHLLSSTQVLYIPNLHIIQLEVVNEDSIANAVNQVSEIVGEKGLDILINNAGIGSDKPLNGD</sequence>
<dbReference type="InterPro" id="IPR036291">
    <property type="entry name" value="NAD(P)-bd_dom_sf"/>
</dbReference>
<dbReference type="InterPro" id="IPR051468">
    <property type="entry name" value="Fungal_SecMetab_SDRs"/>
</dbReference>
<dbReference type="PANTHER" id="PTHR43544">
    <property type="entry name" value="SHORT-CHAIN DEHYDROGENASE/REDUCTASE"/>
    <property type="match status" value="1"/>
</dbReference>
<proteinExistence type="predicted"/>
<reference evidence="1" key="1">
    <citation type="submission" date="2023-10" db="EMBL/GenBank/DDBJ databases">
        <title>Genome assembly of Pristionchus species.</title>
        <authorList>
            <person name="Yoshida K."/>
            <person name="Sommer R.J."/>
        </authorList>
    </citation>
    <scope>NUCLEOTIDE SEQUENCE</scope>
    <source>
        <strain evidence="1">RS0144</strain>
    </source>
</reference>
<dbReference type="Gene3D" id="3.40.50.720">
    <property type="entry name" value="NAD(P)-binding Rossmann-like Domain"/>
    <property type="match status" value="1"/>
</dbReference>
<protein>
    <recommendedName>
        <fullName evidence="3">Dehydrogenase</fullName>
    </recommendedName>
</protein>
<feature type="non-terminal residue" evidence="1">
    <location>
        <position position="1"/>
    </location>
</feature>